<gene>
    <name evidence="2" type="ORF">MPH_10342</name>
</gene>
<dbReference type="InterPro" id="IPR052895">
    <property type="entry name" value="HetReg/Transcr_Mod"/>
</dbReference>
<dbReference type="PANTHER" id="PTHR24148">
    <property type="entry name" value="ANKYRIN REPEAT DOMAIN-CONTAINING PROTEIN 39 HOMOLOG-RELATED"/>
    <property type="match status" value="1"/>
</dbReference>
<dbReference type="AlphaFoldDB" id="K2RIA6"/>
<evidence type="ECO:0000313" key="3">
    <source>
        <dbReference type="Proteomes" id="UP000007129"/>
    </source>
</evidence>
<dbReference type="EMBL" id="AHHD01000448">
    <property type="protein sequence ID" value="EKG12542.1"/>
    <property type="molecule type" value="Genomic_DNA"/>
</dbReference>
<dbReference type="Proteomes" id="UP000007129">
    <property type="component" value="Unassembled WGS sequence"/>
</dbReference>
<dbReference type="OrthoDB" id="2157530at2759"/>
<feature type="domain" description="Heterokaryon incompatibility" evidence="1">
    <location>
        <begin position="50"/>
        <end position="172"/>
    </location>
</feature>
<dbReference type="HOGENOM" id="CLU_037662_0_0_1"/>
<proteinExistence type="predicted"/>
<name>K2RIA6_MACPH</name>
<evidence type="ECO:0000313" key="2">
    <source>
        <dbReference type="EMBL" id="EKG12542.1"/>
    </source>
</evidence>
<evidence type="ECO:0000259" key="1">
    <source>
        <dbReference type="Pfam" id="PF06985"/>
    </source>
</evidence>
<dbReference type="InParanoid" id="K2RIA6"/>
<sequence length="637" mass="71560">MKRFRLYHLSTVRLETYEIGHSPPYIAVSHAWSEQIFLTGVESSFGGTAIRKIIAERLPAIEHCWIDNFCIKQDDEADKLEQIPLMGDIYSHAEVVAIVLPCEFGFTQSQVDGATAALQEAVEAWREERWAAEEFLEQWMYGPRRETLFQAMRGLAKLTKSSWGTRIWTLQEYILASSIIWIGSDLSPVIIDDTLFQAIPGLCNQLSITECMSSASEFTVLHTHFSGMANSRLHAVDRTRAMELLGNRKATVPVDEVYGIMACCGVEIMPMPGETREQAWERWWETAMRQGHVRWALLPPTPLLSEADVRGPKVRNCAVPEIGHRGAASAASWLDSVAPLGAITVSQGVLTLSGRAVGNCTLMRELGSVHQSKKGFLHRDITLILFARGLWSDALQIVEAFGSGRYNRKKQICLAHILVDNYRKALHHVHRQRETDFKPFIRSSFHHRLWGDFIQLQARSVMDGLNYGIGFLAQIFDPKSGIAFKTVVIVGDYLPTGPLIALDFNAATSDKRMILLIAEVPTGSFVPGTTGTAMSLHKLGTTIPVRNDYRRQWDTLPIDSFSLGGSACHICVANPQKEQRPKGKQGYSISRSRVSINPEKVAVPLWNEHRKWITGLNFVQRNITLRGLDRSRRRFLV</sequence>
<dbReference type="PANTHER" id="PTHR24148:SF73">
    <property type="entry name" value="HET DOMAIN PROTEIN (AFU_ORTHOLOGUE AFUA_8G01020)"/>
    <property type="match status" value="1"/>
</dbReference>
<protein>
    <submittedName>
        <fullName evidence="2">Heterokaryon incompatibility</fullName>
    </submittedName>
</protein>
<organism evidence="2 3">
    <name type="scientific">Macrophomina phaseolina (strain MS6)</name>
    <name type="common">Charcoal rot fungus</name>
    <dbReference type="NCBI Taxonomy" id="1126212"/>
    <lineage>
        <taxon>Eukaryota</taxon>
        <taxon>Fungi</taxon>
        <taxon>Dikarya</taxon>
        <taxon>Ascomycota</taxon>
        <taxon>Pezizomycotina</taxon>
        <taxon>Dothideomycetes</taxon>
        <taxon>Dothideomycetes incertae sedis</taxon>
        <taxon>Botryosphaeriales</taxon>
        <taxon>Botryosphaeriaceae</taxon>
        <taxon>Macrophomina</taxon>
    </lineage>
</organism>
<comment type="caution">
    <text evidence="2">The sequence shown here is derived from an EMBL/GenBank/DDBJ whole genome shotgun (WGS) entry which is preliminary data.</text>
</comment>
<reference evidence="2 3" key="1">
    <citation type="journal article" date="2012" name="BMC Genomics">
        <title>Tools to kill: Genome of one of the most destructive plant pathogenic fungi Macrophomina phaseolina.</title>
        <authorList>
            <person name="Islam M.S."/>
            <person name="Haque M.S."/>
            <person name="Islam M.M."/>
            <person name="Emdad E.M."/>
            <person name="Halim A."/>
            <person name="Hossen Q.M.M."/>
            <person name="Hossain M.Z."/>
            <person name="Ahmed B."/>
            <person name="Rahim S."/>
            <person name="Rahman M.S."/>
            <person name="Alam M.M."/>
            <person name="Hou S."/>
            <person name="Wan X."/>
            <person name="Saito J.A."/>
            <person name="Alam M."/>
        </authorList>
    </citation>
    <scope>NUCLEOTIDE SEQUENCE [LARGE SCALE GENOMIC DNA]</scope>
    <source>
        <strain evidence="2 3">MS6</strain>
    </source>
</reference>
<dbReference type="VEuPathDB" id="FungiDB:MPH_10342"/>
<accession>K2RIA6</accession>
<dbReference type="STRING" id="1126212.K2RIA6"/>
<dbReference type="eggNOG" id="ENOG502SMGK">
    <property type="taxonomic scope" value="Eukaryota"/>
</dbReference>
<dbReference type="Pfam" id="PF06985">
    <property type="entry name" value="HET"/>
    <property type="match status" value="1"/>
</dbReference>
<dbReference type="InterPro" id="IPR010730">
    <property type="entry name" value="HET"/>
</dbReference>